<evidence type="ECO:0000256" key="3">
    <source>
        <dbReference type="ARBA" id="ARBA00022692"/>
    </source>
</evidence>
<feature type="transmembrane region" description="Helical" evidence="8">
    <location>
        <begin position="172"/>
        <end position="193"/>
    </location>
</feature>
<evidence type="ECO:0000313" key="10">
    <source>
        <dbReference type="Proteomes" id="UP000177006"/>
    </source>
</evidence>
<feature type="transmembrane region" description="Helical" evidence="8">
    <location>
        <begin position="227"/>
        <end position="250"/>
    </location>
</feature>
<evidence type="ECO:0000256" key="6">
    <source>
        <dbReference type="ARBA" id="ARBA00022989"/>
    </source>
</evidence>
<feature type="transmembrane region" description="Helical" evidence="8">
    <location>
        <begin position="423"/>
        <end position="443"/>
    </location>
</feature>
<dbReference type="InterPro" id="IPR051050">
    <property type="entry name" value="Lipid_II_flippase_MurJ/MviN"/>
</dbReference>
<feature type="transmembrane region" description="Helical" evidence="8">
    <location>
        <begin position="354"/>
        <end position="377"/>
    </location>
</feature>
<keyword evidence="4 8" id="KW-0133">Cell shape</keyword>
<comment type="similarity">
    <text evidence="8">Belongs to the MurJ/MviN family.</text>
</comment>
<gene>
    <name evidence="8" type="primary">murJ</name>
    <name evidence="9" type="ORF">A2160_01370</name>
</gene>
<evidence type="ECO:0000256" key="2">
    <source>
        <dbReference type="ARBA" id="ARBA00022475"/>
    </source>
</evidence>
<dbReference type="InterPro" id="IPR004268">
    <property type="entry name" value="MurJ"/>
</dbReference>
<organism evidence="9 10">
    <name type="scientific">Candidatus Beckwithbacteria bacterium RBG_13_42_9</name>
    <dbReference type="NCBI Taxonomy" id="1797457"/>
    <lineage>
        <taxon>Bacteria</taxon>
        <taxon>Candidatus Beckwithiibacteriota</taxon>
    </lineage>
</organism>
<dbReference type="UniPathway" id="UPA00219"/>
<keyword evidence="5 8" id="KW-0573">Peptidoglycan synthesis</keyword>
<feature type="transmembrane region" description="Helical" evidence="8">
    <location>
        <begin position="200"/>
        <end position="221"/>
    </location>
</feature>
<dbReference type="GO" id="GO:0005886">
    <property type="term" value="C:plasma membrane"/>
    <property type="evidence" value="ECO:0007669"/>
    <property type="project" value="UniProtKB-SubCell"/>
</dbReference>
<accession>A0A1F5E463</accession>
<keyword evidence="8" id="KW-0961">Cell wall biogenesis/degradation</keyword>
<evidence type="ECO:0000256" key="8">
    <source>
        <dbReference type="HAMAP-Rule" id="MF_02078"/>
    </source>
</evidence>
<dbReference type="GO" id="GO:0034204">
    <property type="term" value="P:lipid translocation"/>
    <property type="evidence" value="ECO:0007669"/>
    <property type="project" value="TreeGrafter"/>
</dbReference>
<dbReference type="GO" id="GO:0009252">
    <property type="term" value="P:peptidoglycan biosynthetic process"/>
    <property type="evidence" value="ECO:0007669"/>
    <property type="project" value="UniProtKB-UniRule"/>
</dbReference>
<dbReference type="EMBL" id="MEZK01000024">
    <property type="protein sequence ID" value="OGD62182.1"/>
    <property type="molecule type" value="Genomic_DNA"/>
</dbReference>
<feature type="transmembrane region" description="Helical" evidence="8">
    <location>
        <begin position="47"/>
        <end position="67"/>
    </location>
</feature>
<feature type="transmembrane region" description="Helical" evidence="8">
    <location>
        <begin position="518"/>
        <end position="539"/>
    </location>
</feature>
<dbReference type="GO" id="GO:0071555">
    <property type="term" value="P:cell wall organization"/>
    <property type="evidence" value="ECO:0007669"/>
    <property type="project" value="UniProtKB-KW"/>
</dbReference>
<dbReference type="PRINTS" id="PR01806">
    <property type="entry name" value="VIRFACTRMVIN"/>
</dbReference>
<dbReference type="HAMAP" id="MF_02078">
    <property type="entry name" value="MurJ_MviN"/>
    <property type="match status" value="1"/>
</dbReference>
<dbReference type="PANTHER" id="PTHR47019">
    <property type="entry name" value="LIPID II FLIPPASE MURJ"/>
    <property type="match status" value="1"/>
</dbReference>
<evidence type="ECO:0000256" key="1">
    <source>
        <dbReference type="ARBA" id="ARBA00004651"/>
    </source>
</evidence>
<dbReference type="GO" id="GO:0015648">
    <property type="term" value="F:lipid-linked peptidoglycan transporter activity"/>
    <property type="evidence" value="ECO:0007669"/>
    <property type="project" value="UniProtKB-UniRule"/>
</dbReference>
<feature type="transmembrane region" description="Helical" evidence="8">
    <location>
        <begin position="125"/>
        <end position="152"/>
    </location>
</feature>
<dbReference type="PANTHER" id="PTHR47019:SF1">
    <property type="entry name" value="LIPID II FLIPPASE MURJ"/>
    <property type="match status" value="1"/>
</dbReference>
<dbReference type="Pfam" id="PF03023">
    <property type="entry name" value="MurJ"/>
    <property type="match status" value="1"/>
</dbReference>
<evidence type="ECO:0000256" key="7">
    <source>
        <dbReference type="ARBA" id="ARBA00023136"/>
    </source>
</evidence>
<dbReference type="STRING" id="1797457.A2160_01370"/>
<comment type="pathway">
    <text evidence="8">Cell wall biogenesis; peptidoglycan biosynthesis.</text>
</comment>
<feature type="transmembrane region" description="Helical" evidence="8">
    <location>
        <begin position="483"/>
        <end position="503"/>
    </location>
</feature>
<keyword evidence="7 8" id="KW-0472">Membrane</keyword>
<dbReference type="Proteomes" id="UP000177006">
    <property type="component" value="Unassembled WGS sequence"/>
</dbReference>
<evidence type="ECO:0000256" key="5">
    <source>
        <dbReference type="ARBA" id="ARBA00022984"/>
    </source>
</evidence>
<comment type="function">
    <text evidence="8">Involved in peptidoglycan biosynthesis. Transports lipid-linked peptidoglycan precursors from the inner to the outer leaflet of the cytoplasmic membrane.</text>
</comment>
<keyword evidence="3 8" id="KW-0812">Transmembrane</keyword>
<evidence type="ECO:0000256" key="4">
    <source>
        <dbReference type="ARBA" id="ARBA00022960"/>
    </source>
</evidence>
<keyword evidence="6 8" id="KW-1133">Transmembrane helix</keyword>
<dbReference type="NCBIfam" id="TIGR01695">
    <property type="entry name" value="murJ_mviN"/>
    <property type="match status" value="1"/>
</dbReference>
<comment type="caution">
    <text evidence="9">The sequence shown here is derived from an EMBL/GenBank/DDBJ whole genome shotgun (WGS) entry which is preliminary data.</text>
</comment>
<sequence>MGIIYTRRQKADLLFQSSVISHQFSRNMVPNIFKNSAQIFLRKQTNILSASFVLMGAVLLSGLLGLIRNRLLGGTFYATERESLDVYLAAFRLPDMIFQLLVMGALSAAFIPVFSSYLEKKESEAWHLASVVITIASTLFVVFGVFIFIFAHPLNRLIAPNFNPQASWLMDQLTRIMIIGQLFFVVSNFYTGILQSYQRFLVTALAPIVYNVGIIVGILFLAPELHIYGPTIGVVIGAFLHLLIQVPVLWRLGYRFRPTWDWRHPGFKRIAKLMWPRTFALAVNQIELTMAVIIGTSLSAGSLAIFYFAQQLGDLPVRLFGQTIGQAALPTLAKETEKDIESFKRVFLESFLQILYFSLPAGVLLIVLRIPVVRIAYGARTFPWEATLLTGKIVAVFAVSIFAQAVIQLLVRGFYALQDTLTPLIISFFSVIISVSLSVWFVFGLGWQIFGLSLAITLASLFQAIVLLVFLDQKTNGFHLKTYVGAFSKMLLASFITGIALWIPMRFLDKFVLDTTRTVQLVLLTLIAAISGLGVYLLLSRIMRIKQQDNFWEIFKRFGAWRRILAESEEVLDAPPISPATPPSEE</sequence>
<reference evidence="9 10" key="1">
    <citation type="journal article" date="2016" name="Nat. Commun.">
        <title>Thousands of microbial genomes shed light on interconnected biogeochemical processes in an aquifer system.</title>
        <authorList>
            <person name="Anantharaman K."/>
            <person name="Brown C.T."/>
            <person name="Hug L.A."/>
            <person name="Sharon I."/>
            <person name="Castelle C.J."/>
            <person name="Probst A.J."/>
            <person name="Thomas B.C."/>
            <person name="Singh A."/>
            <person name="Wilkins M.J."/>
            <person name="Karaoz U."/>
            <person name="Brodie E.L."/>
            <person name="Williams K.H."/>
            <person name="Hubbard S.S."/>
            <person name="Banfield J.F."/>
        </authorList>
    </citation>
    <scope>NUCLEOTIDE SEQUENCE [LARGE SCALE GENOMIC DNA]</scope>
</reference>
<feature type="transmembrane region" description="Helical" evidence="8">
    <location>
        <begin position="389"/>
        <end position="411"/>
    </location>
</feature>
<keyword evidence="2 8" id="KW-1003">Cell membrane</keyword>
<feature type="transmembrane region" description="Helical" evidence="8">
    <location>
        <begin position="449"/>
        <end position="471"/>
    </location>
</feature>
<keyword evidence="8" id="KW-0813">Transport</keyword>
<name>A0A1F5E463_9BACT</name>
<evidence type="ECO:0000313" key="9">
    <source>
        <dbReference type="EMBL" id="OGD62182.1"/>
    </source>
</evidence>
<dbReference type="AlphaFoldDB" id="A0A1F5E463"/>
<protein>
    <recommendedName>
        <fullName evidence="8">Probable lipid II flippase MurJ</fullName>
    </recommendedName>
</protein>
<comment type="subcellular location">
    <subcellularLocation>
        <location evidence="1 8">Cell membrane</location>
        <topology evidence="1 8">Multi-pass membrane protein</topology>
    </subcellularLocation>
</comment>
<proteinExistence type="inferred from homology"/>
<feature type="transmembrane region" description="Helical" evidence="8">
    <location>
        <begin position="96"/>
        <end position="118"/>
    </location>
</feature>
<dbReference type="GO" id="GO:0008360">
    <property type="term" value="P:regulation of cell shape"/>
    <property type="evidence" value="ECO:0007669"/>
    <property type="project" value="UniProtKB-KW"/>
</dbReference>
<dbReference type="CDD" id="cd13123">
    <property type="entry name" value="MATE_MurJ_like"/>
    <property type="match status" value="1"/>
</dbReference>